<dbReference type="PANTHER" id="PTHR31232">
    <property type="match status" value="1"/>
</dbReference>
<proteinExistence type="inferred from homology"/>
<evidence type="ECO:0000256" key="4">
    <source>
        <dbReference type="ARBA" id="ARBA00022525"/>
    </source>
</evidence>
<protein>
    <recommendedName>
        <fullName evidence="6">S-protein homolog</fullName>
    </recommendedName>
</protein>
<dbReference type="EMBL" id="JAVIJP010000007">
    <property type="protein sequence ID" value="KAL3650334.1"/>
    <property type="molecule type" value="Genomic_DNA"/>
</dbReference>
<sequence>MNSINQEMLCFTIGVLLLISNMIVPSDQSTPLAKTRVVLQNSDPDKNVTVHCWSSDDDLGTHELAPNTTFSWHFRVNLWGTTKFVCDFMTYAKIFHCTVFDDGIGNICQGYCFWSITTSYGPCLIVKGQRPICYY</sequence>
<keyword evidence="4 6" id="KW-0964">Secreted</keyword>
<gene>
    <name evidence="7" type="ORF">CASFOL_006737</name>
</gene>
<comment type="subcellular location">
    <subcellularLocation>
        <location evidence="1 6">Secreted</location>
    </subcellularLocation>
</comment>
<keyword evidence="5 6" id="KW-0732">Signal</keyword>
<reference evidence="8" key="1">
    <citation type="journal article" date="2024" name="IScience">
        <title>Strigolactones Initiate the Formation of Haustorium-like Structures in Castilleja.</title>
        <authorList>
            <person name="Buerger M."/>
            <person name="Peterson D."/>
            <person name="Chory J."/>
        </authorList>
    </citation>
    <scope>NUCLEOTIDE SEQUENCE [LARGE SCALE GENOMIC DNA]</scope>
</reference>
<evidence type="ECO:0000313" key="7">
    <source>
        <dbReference type="EMBL" id="KAL3650334.1"/>
    </source>
</evidence>
<evidence type="ECO:0000256" key="3">
    <source>
        <dbReference type="ARBA" id="ARBA00022471"/>
    </source>
</evidence>
<feature type="signal peptide" evidence="6">
    <location>
        <begin position="1"/>
        <end position="28"/>
    </location>
</feature>
<evidence type="ECO:0000256" key="1">
    <source>
        <dbReference type="ARBA" id="ARBA00004613"/>
    </source>
</evidence>
<name>A0ABD3EB27_9LAMI</name>
<comment type="similarity">
    <text evidence="2 6">Belongs to the plant self-incompatibility (S1) protein family.</text>
</comment>
<feature type="chain" id="PRO_5044531704" description="S-protein homolog" evidence="6">
    <location>
        <begin position="29"/>
        <end position="135"/>
    </location>
</feature>
<dbReference type="GO" id="GO:0060320">
    <property type="term" value="P:rejection of self pollen"/>
    <property type="evidence" value="ECO:0007669"/>
    <property type="project" value="UniProtKB-KW"/>
</dbReference>
<evidence type="ECO:0000256" key="5">
    <source>
        <dbReference type="ARBA" id="ARBA00022729"/>
    </source>
</evidence>
<keyword evidence="3 6" id="KW-0713">Self-incompatibility</keyword>
<evidence type="ECO:0000313" key="8">
    <source>
        <dbReference type="Proteomes" id="UP001632038"/>
    </source>
</evidence>
<dbReference type="InterPro" id="IPR010264">
    <property type="entry name" value="Self-incomp_S1"/>
</dbReference>
<comment type="caution">
    <text evidence="7">The sequence shown here is derived from an EMBL/GenBank/DDBJ whole genome shotgun (WGS) entry which is preliminary data.</text>
</comment>
<dbReference type="Proteomes" id="UP001632038">
    <property type="component" value="Unassembled WGS sequence"/>
</dbReference>
<dbReference type="Pfam" id="PF05938">
    <property type="entry name" value="Self-incomp_S1"/>
    <property type="match status" value="1"/>
</dbReference>
<keyword evidence="8" id="KW-1185">Reference proteome</keyword>
<evidence type="ECO:0000256" key="2">
    <source>
        <dbReference type="ARBA" id="ARBA00005581"/>
    </source>
</evidence>
<evidence type="ECO:0000256" key="6">
    <source>
        <dbReference type="RuleBase" id="RU367044"/>
    </source>
</evidence>
<dbReference type="PANTHER" id="PTHR31232:SF42">
    <property type="entry name" value="S-PROTEIN HOMOLOG"/>
    <property type="match status" value="1"/>
</dbReference>
<organism evidence="7 8">
    <name type="scientific">Castilleja foliolosa</name>
    <dbReference type="NCBI Taxonomy" id="1961234"/>
    <lineage>
        <taxon>Eukaryota</taxon>
        <taxon>Viridiplantae</taxon>
        <taxon>Streptophyta</taxon>
        <taxon>Embryophyta</taxon>
        <taxon>Tracheophyta</taxon>
        <taxon>Spermatophyta</taxon>
        <taxon>Magnoliopsida</taxon>
        <taxon>eudicotyledons</taxon>
        <taxon>Gunneridae</taxon>
        <taxon>Pentapetalae</taxon>
        <taxon>asterids</taxon>
        <taxon>lamiids</taxon>
        <taxon>Lamiales</taxon>
        <taxon>Orobanchaceae</taxon>
        <taxon>Pedicularideae</taxon>
        <taxon>Castillejinae</taxon>
        <taxon>Castilleja</taxon>
    </lineage>
</organism>
<accession>A0ABD3EB27</accession>
<dbReference type="GO" id="GO:0005576">
    <property type="term" value="C:extracellular region"/>
    <property type="evidence" value="ECO:0007669"/>
    <property type="project" value="UniProtKB-SubCell"/>
</dbReference>
<dbReference type="AlphaFoldDB" id="A0ABD3EB27"/>